<proteinExistence type="predicted"/>
<dbReference type="Pfam" id="PF14223">
    <property type="entry name" value="Retrotran_gag_2"/>
    <property type="match status" value="1"/>
</dbReference>
<gene>
    <name evidence="2" type="ORF">JRO89_XS12G0179900</name>
</gene>
<dbReference type="Pfam" id="PF14111">
    <property type="entry name" value="DUF4283"/>
    <property type="match status" value="1"/>
</dbReference>
<accession>A0ABQ8HD20</accession>
<evidence type="ECO:0000313" key="3">
    <source>
        <dbReference type="Proteomes" id="UP000827721"/>
    </source>
</evidence>
<sequence>MAAPVKAVSVHKLCLCLVGRLLASKHINRESFRSIIPRIWRSTPDVDIELVSSNTFAFYFENQIDRRRVLTGGPWSFDNFLLILEKPQGIGSMADLSFDKTDFCVQIHNAPLLYMNREAGNFLNGLISEVMDIDVEAMGDCVGHYLRVRVVVDVSGNGEESVMLLCYERLPEFYFGCDYMKHAVRACPRSVVARNESTVRKPLRSSNDVPSPPTNIPSQNTKLAMAMHALMTIKGSLSTEEAVLLPPISVSLSSTGQVGGDDETTVIKRKEKWKRWSRDSMKVEATSTHEFNGKRRHVSFPLGASSPIWEALKDAYAHDSQEREFTLRQQLTYLRKDDHKTIGDHICIFKGLCDNLTTIGKPTPDKEKVFCLLTSLGPQYETFTTTMLKPPRPTYSKLISQLQNLDQRRNWFSNQSDASLSQLTPHLAFYG</sequence>
<evidence type="ECO:0000259" key="1">
    <source>
        <dbReference type="Pfam" id="PF14111"/>
    </source>
</evidence>
<dbReference type="PANTHER" id="PTHR31286:SF167">
    <property type="entry name" value="OS09G0268800 PROTEIN"/>
    <property type="match status" value="1"/>
</dbReference>
<comment type="caution">
    <text evidence="2">The sequence shown here is derived from an EMBL/GenBank/DDBJ whole genome shotgun (WGS) entry which is preliminary data.</text>
</comment>
<name>A0ABQ8HD20_9ROSI</name>
<keyword evidence="3" id="KW-1185">Reference proteome</keyword>
<dbReference type="InterPro" id="IPR025558">
    <property type="entry name" value="DUF4283"/>
</dbReference>
<dbReference type="InterPro" id="IPR040256">
    <property type="entry name" value="At4g02000-like"/>
</dbReference>
<dbReference type="PANTHER" id="PTHR31286">
    <property type="entry name" value="GLYCINE-RICH CELL WALL STRUCTURAL PROTEIN 1.8-LIKE"/>
    <property type="match status" value="1"/>
</dbReference>
<organism evidence="2 3">
    <name type="scientific">Xanthoceras sorbifolium</name>
    <dbReference type="NCBI Taxonomy" id="99658"/>
    <lineage>
        <taxon>Eukaryota</taxon>
        <taxon>Viridiplantae</taxon>
        <taxon>Streptophyta</taxon>
        <taxon>Embryophyta</taxon>
        <taxon>Tracheophyta</taxon>
        <taxon>Spermatophyta</taxon>
        <taxon>Magnoliopsida</taxon>
        <taxon>eudicotyledons</taxon>
        <taxon>Gunneridae</taxon>
        <taxon>Pentapetalae</taxon>
        <taxon>rosids</taxon>
        <taxon>malvids</taxon>
        <taxon>Sapindales</taxon>
        <taxon>Sapindaceae</taxon>
        <taxon>Xanthoceroideae</taxon>
        <taxon>Xanthoceras</taxon>
    </lineage>
</organism>
<dbReference type="EMBL" id="JAFEMO010000012">
    <property type="protein sequence ID" value="KAH7554369.1"/>
    <property type="molecule type" value="Genomic_DNA"/>
</dbReference>
<feature type="domain" description="DUF4283" evidence="1">
    <location>
        <begin position="14"/>
        <end position="86"/>
    </location>
</feature>
<evidence type="ECO:0000313" key="2">
    <source>
        <dbReference type="EMBL" id="KAH7554369.1"/>
    </source>
</evidence>
<protein>
    <recommendedName>
        <fullName evidence="1">DUF4283 domain-containing protein</fullName>
    </recommendedName>
</protein>
<reference evidence="2 3" key="1">
    <citation type="submission" date="2021-02" db="EMBL/GenBank/DDBJ databases">
        <title>Plant Genome Project.</title>
        <authorList>
            <person name="Zhang R.-G."/>
        </authorList>
    </citation>
    <scope>NUCLEOTIDE SEQUENCE [LARGE SCALE GENOMIC DNA]</scope>
    <source>
        <tissue evidence="2">Leaves</tissue>
    </source>
</reference>
<dbReference type="Proteomes" id="UP000827721">
    <property type="component" value="Unassembled WGS sequence"/>
</dbReference>